<dbReference type="SUPFAM" id="SSF47413">
    <property type="entry name" value="lambda repressor-like DNA-binding domains"/>
    <property type="match status" value="1"/>
</dbReference>
<dbReference type="RefSeq" id="WP_144525742.1">
    <property type="nucleotide sequence ID" value="NZ_CP064089.1"/>
</dbReference>
<evidence type="ECO:0000259" key="1">
    <source>
        <dbReference type="PROSITE" id="PS50943"/>
    </source>
</evidence>
<dbReference type="InterPro" id="IPR001387">
    <property type="entry name" value="Cro/C1-type_HTH"/>
</dbReference>
<dbReference type="PROSITE" id="PS50943">
    <property type="entry name" value="HTH_CROC1"/>
    <property type="match status" value="1"/>
</dbReference>
<name>A0A653VH02_BACAB</name>
<dbReference type="GO" id="GO:0003677">
    <property type="term" value="F:DNA binding"/>
    <property type="evidence" value="ECO:0007669"/>
    <property type="project" value="InterPro"/>
</dbReference>
<reference evidence="2 3" key="1">
    <citation type="submission" date="2019-10" db="EMBL/GenBank/DDBJ databases">
        <authorList>
            <person name="Karimi E."/>
        </authorList>
    </citation>
    <scope>NUCLEOTIDE SEQUENCE [LARGE SCALE GENOMIC DNA]</scope>
    <source>
        <strain evidence="2">Bacillus sp. 348</strain>
    </source>
</reference>
<dbReference type="InterPro" id="IPR010982">
    <property type="entry name" value="Lambda_DNA-bd_dom_sf"/>
</dbReference>
<feature type="domain" description="HTH cro/C1-type" evidence="1">
    <location>
        <begin position="5"/>
        <end position="59"/>
    </location>
</feature>
<organism evidence="2 3">
    <name type="scientific">Bacillus altitudinis</name>
    <dbReference type="NCBI Taxonomy" id="293387"/>
    <lineage>
        <taxon>Bacteria</taxon>
        <taxon>Bacillati</taxon>
        <taxon>Bacillota</taxon>
        <taxon>Bacilli</taxon>
        <taxon>Bacillales</taxon>
        <taxon>Bacillaceae</taxon>
        <taxon>Bacillus</taxon>
    </lineage>
</organism>
<sequence length="64" mass="7429">MRDWLKLARESKSLVQQDVANLVGIERPYYTMIETGSRKPSVKIAKKLAEVLEIDWTLFFDDNA</sequence>
<accession>A0A653VH02</accession>
<dbReference type="CDD" id="cd00093">
    <property type="entry name" value="HTH_XRE"/>
    <property type="match status" value="1"/>
</dbReference>
<evidence type="ECO:0000313" key="2">
    <source>
        <dbReference type="EMBL" id="VXC04721.1"/>
    </source>
</evidence>
<dbReference type="Proteomes" id="UP000433089">
    <property type="component" value="Unassembled WGS sequence"/>
</dbReference>
<dbReference type="Pfam" id="PF01381">
    <property type="entry name" value="HTH_3"/>
    <property type="match status" value="1"/>
</dbReference>
<dbReference type="EMBL" id="CABWLH010000010">
    <property type="protein sequence ID" value="VXC04721.1"/>
    <property type="molecule type" value="Genomic_DNA"/>
</dbReference>
<proteinExistence type="predicted"/>
<evidence type="ECO:0000313" key="3">
    <source>
        <dbReference type="Proteomes" id="UP000433089"/>
    </source>
</evidence>
<protein>
    <submittedName>
        <fullName evidence="2">Putative transcriptional regulator skin element</fullName>
    </submittedName>
</protein>
<dbReference type="SMART" id="SM00530">
    <property type="entry name" value="HTH_XRE"/>
    <property type="match status" value="1"/>
</dbReference>
<dbReference type="AlphaFoldDB" id="A0A653VH02"/>
<dbReference type="Gene3D" id="1.10.260.40">
    <property type="entry name" value="lambda repressor-like DNA-binding domains"/>
    <property type="match status" value="1"/>
</dbReference>
<gene>
    <name evidence="2" type="primary">yqaF</name>
    <name evidence="2" type="ORF">BACI348_50123</name>
</gene>